<dbReference type="Pfam" id="PF01613">
    <property type="entry name" value="Flavin_Reduct"/>
    <property type="match status" value="1"/>
</dbReference>
<evidence type="ECO:0000313" key="4">
    <source>
        <dbReference type="Proteomes" id="UP000048965"/>
    </source>
</evidence>
<feature type="domain" description="Flavin reductase like" evidence="2">
    <location>
        <begin position="27"/>
        <end position="172"/>
    </location>
</feature>
<organism evidence="3 4">
    <name type="scientific">Streptomyces lydicamycinicus</name>
    <dbReference type="NCBI Taxonomy" id="1546107"/>
    <lineage>
        <taxon>Bacteria</taxon>
        <taxon>Bacillati</taxon>
        <taxon>Actinomycetota</taxon>
        <taxon>Actinomycetes</taxon>
        <taxon>Kitasatosporales</taxon>
        <taxon>Streptomycetaceae</taxon>
        <taxon>Streptomyces</taxon>
    </lineage>
</organism>
<dbReference type="GO" id="GO:0010181">
    <property type="term" value="F:FMN binding"/>
    <property type="evidence" value="ECO:0007669"/>
    <property type="project" value="InterPro"/>
</dbReference>
<dbReference type="InterPro" id="IPR002563">
    <property type="entry name" value="Flavin_Rdtase-like_dom"/>
</dbReference>
<gene>
    <name evidence="3" type="ORF">TPA0598_02_01310</name>
</gene>
<dbReference type="RefSeq" id="WP_078885577.1">
    <property type="nucleotide sequence ID" value="NZ_BBNO01000002.1"/>
</dbReference>
<protein>
    <submittedName>
        <fullName evidence="3">Putative oxidoreductase</fullName>
    </submittedName>
</protein>
<accession>A0A0P4R237</accession>
<reference evidence="3 4" key="2">
    <citation type="journal article" date="2015" name="Stand. Genomic Sci.">
        <title>Draft genome sequence of marine-derived Streptomyces sp. TP-A0598, a producer of anti-MRSA antibiotic lydicamycins.</title>
        <authorList>
            <person name="Komaki H."/>
            <person name="Ichikawa N."/>
            <person name="Hosoyama A."/>
            <person name="Fujita N."/>
            <person name="Igarashi Y."/>
        </authorList>
    </citation>
    <scope>NUCLEOTIDE SEQUENCE [LARGE SCALE GENOMIC DNA]</scope>
    <source>
        <strain evidence="3 4">NBRC 110027</strain>
    </source>
</reference>
<dbReference type="Proteomes" id="UP000048965">
    <property type="component" value="Unassembled WGS sequence"/>
</dbReference>
<dbReference type="SUPFAM" id="SSF50475">
    <property type="entry name" value="FMN-binding split barrel"/>
    <property type="match status" value="1"/>
</dbReference>
<dbReference type="Gene3D" id="2.30.110.10">
    <property type="entry name" value="Electron Transport, Fmn-binding Protein, Chain A"/>
    <property type="match status" value="1"/>
</dbReference>
<dbReference type="GO" id="GO:0042602">
    <property type="term" value="F:riboflavin reductase (NADPH) activity"/>
    <property type="evidence" value="ECO:0007669"/>
    <property type="project" value="TreeGrafter"/>
</dbReference>
<evidence type="ECO:0000313" key="3">
    <source>
        <dbReference type="EMBL" id="GAO06893.1"/>
    </source>
</evidence>
<dbReference type="InterPro" id="IPR012349">
    <property type="entry name" value="Split_barrel_FMN-bd"/>
</dbReference>
<keyword evidence="1" id="KW-0560">Oxidoreductase</keyword>
<dbReference type="PANTHER" id="PTHR30466">
    <property type="entry name" value="FLAVIN REDUCTASE"/>
    <property type="match status" value="1"/>
</dbReference>
<dbReference type="PANTHER" id="PTHR30466:SF1">
    <property type="entry name" value="FMN REDUCTASE (NADH) RUTF"/>
    <property type="match status" value="1"/>
</dbReference>
<dbReference type="SMART" id="SM00903">
    <property type="entry name" value="Flavin_Reduct"/>
    <property type="match status" value="1"/>
</dbReference>
<dbReference type="EMBL" id="BBNO01000002">
    <property type="protein sequence ID" value="GAO06893.1"/>
    <property type="molecule type" value="Genomic_DNA"/>
</dbReference>
<keyword evidence="4" id="KW-1185">Reference proteome</keyword>
<dbReference type="InterPro" id="IPR050268">
    <property type="entry name" value="NADH-dep_flavin_reductase"/>
</dbReference>
<comment type="caution">
    <text evidence="3">The sequence shown here is derived from an EMBL/GenBank/DDBJ whole genome shotgun (WGS) entry which is preliminary data.</text>
</comment>
<evidence type="ECO:0000256" key="1">
    <source>
        <dbReference type="ARBA" id="ARBA00023002"/>
    </source>
</evidence>
<proteinExistence type="predicted"/>
<dbReference type="AlphaFoldDB" id="A0A0P4R237"/>
<evidence type="ECO:0000259" key="2">
    <source>
        <dbReference type="SMART" id="SM00903"/>
    </source>
</evidence>
<name>A0A0P4R237_9ACTN</name>
<reference evidence="4" key="1">
    <citation type="submission" date="2014-09" db="EMBL/GenBank/DDBJ databases">
        <title>Whole genome shotgun sequence of Streptomyces sp. NBRC 110027.</title>
        <authorList>
            <person name="Komaki H."/>
            <person name="Ichikawa N."/>
            <person name="Katano-Makiyama Y."/>
            <person name="Hosoyama A."/>
            <person name="Hashimoto M."/>
            <person name="Uohara A."/>
            <person name="Kitahashi Y."/>
            <person name="Ohji S."/>
            <person name="Kimura A."/>
            <person name="Yamazoe A."/>
            <person name="Igarashi Y."/>
            <person name="Fujita N."/>
        </authorList>
    </citation>
    <scope>NUCLEOTIDE SEQUENCE [LARGE SCALE GENOMIC DNA]</scope>
    <source>
        <strain evidence="4">NBRC 110027</strain>
    </source>
</reference>
<sequence length="192" mass="20061">MASLPPPSSAPDTATRPVPADDFRSLMGAFPTGVAVITTYGTDDRPRGLTCSSLSSVTAAPPTLSVWLTTRGETLGALRAYGAFAVNLLHDRGERAGEVFAHQVADRFAQVGWRRSPDAGLPWLVDDAFAVAECRVTKLVEVSDHTLVVGAVTGVTQRPGTPLLYGARRFASWPGGEVPASALAVGTPVTSC</sequence>